<evidence type="ECO:0000313" key="9">
    <source>
        <dbReference type="EMBL" id="WOS39127.1"/>
    </source>
</evidence>
<sequence>MKRLLAFCLLFVAAIGSAKDVPTSRADAQKQLQHTVQTFMQQYDVPGVAIAITVDGTDYYATYGVSSRTTQAKISKDTLFEIGSISKTFTATLAAYAQVNHKLSLMDHPSKYLPEMKGHDFDKVTLLNLATHTAGGFPMQMPEDVKSDAQVTAYFQAWKPQYPAGTKRTYANPSIGMLGLITAKSMHVPFRKAMEGILLPRLALPNTYLYVPPGKQALYAQGYDENNAPVRMKPGALWEPTYGIKTTAEDLLRFVEINLDLIEVQPALRQAIKDTHTGYFKLGDMTQDLVWEQIPYPTNQNGLLTNSSQKVIYESNAVDTLTPPLQPQQNVLINKTGSTRGFGAYIAFNPSDRIGIVLLINRNISMEARLRLANAVLDVARGLPNGHSH</sequence>
<comment type="catalytic activity">
    <reaction evidence="1 6">
        <text>a beta-lactam + H2O = a substituted beta-amino acid</text>
        <dbReference type="Rhea" id="RHEA:20401"/>
        <dbReference type="ChEBI" id="CHEBI:15377"/>
        <dbReference type="ChEBI" id="CHEBI:35627"/>
        <dbReference type="ChEBI" id="CHEBI:140347"/>
        <dbReference type="EC" id="3.5.2.6"/>
    </reaction>
</comment>
<reference evidence="9 10" key="1">
    <citation type="submission" date="2023-05" db="EMBL/GenBank/DDBJ databases">
        <title>Xanthomonas rydalmerenesis sp. nov., a novel Xanthomonas species isolated from Fragaria x ananassa.</title>
        <authorList>
            <person name="McKnight D.J.E."/>
            <person name="Wong-Bajracharya J."/>
            <person name="Okoh E.B."/>
            <person name="Snijders F."/>
            <person name="Lidbetter F."/>
            <person name="Webster J."/>
            <person name="Djordjevic S.P."/>
            <person name="Bogema D.R."/>
            <person name="Chapman T.A."/>
        </authorList>
    </citation>
    <scope>NUCLEOTIDE SEQUENCE [LARGE SCALE GENOMIC DNA]</scope>
    <source>
        <strain evidence="9 10">DAR34883</strain>
    </source>
</reference>
<dbReference type="Proteomes" id="UP001302020">
    <property type="component" value="Chromosome"/>
</dbReference>
<evidence type="ECO:0000256" key="7">
    <source>
        <dbReference type="SAM" id="SignalP"/>
    </source>
</evidence>
<protein>
    <recommendedName>
        <fullName evidence="3 6">Beta-lactamase</fullName>
        <ecNumber evidence="3 6">3.5.2.6</ecNumber>
    </recommendedName>
</protein>
<feature type="chain" id="PRO_5046960024" description="Beta-lactamase" evidence="7">
    <location>
        <begin position="19"/>
        <end position="389"/>
    </location>
</feature>
<evidence type="ECO:0000256" key="5">
    <source>
        <dbReference type="ARBA" id="ARBA00023251"/>
    </source>
</evidence>
<accession>A0ABZ0JIU5</accession>
<evidence type="ECO:0000256" key="4">
    <source>
        <dbReference type="ARBA" id="ARBA00022801"/>
    </source>
</evidence>
<evidence type="ECO:0000256" key="2">
    <source>
        <dbReference type="ARBA" id="ARBA00007840"/>
    </source>
</evidence>
<dbReference type="InterPro" id="IPR050491">
    <property type="entry name" value="AmpC-like"/>
</dbReference>
<keyword evidence="5 6" id="KW-0046">Antibiotic resistance</keyword>
<dbReference type="InterPro" id="IPR001586">
    <property type="entry name" value="Beta-lactam_class-C_AS"/>
</dbReference>
<evidence type="ECO:0000256" key="6">
    <source>
        <dbReference type="RuleBase" id="RU361140"/>
    </source>
</evidence>
<dbReference type="NCBIfam" id="NF033085">
    <property type="entry name" value="bla_class_C"/>
    <property type="match status" value="1"/>
</dbReference>
<dbReference type="EMBL" id="CP126172">
    <property type="protein sequence ID" value="WOS39127.1"/>
    <property type="molecule type" value="Genomic_DNA"/>
</dbReference>
<dbReference type="PANTHER" id="PTHR46825">
    <property type="entry name" value="D-ALANYL-D-ALANINE-CARBOXYPEPTIDASE/ENDOPEPTIDASE AMPH"/>
    <property type="match status" value="1"/>
</dbReference>
<dbReference type="InterPro" id="IPR058136">
    <property type="entry name" value="AmpC"/>
</dbReference>
<name>A0ABZ0JIU5_9XANT</name>
<dbReference type="PROSITE" id="PS00336">
    <property type="entry name" value="BETA_LACTAMASE_C"/>
    <property type="match status" value="1"/>
</dbReference>
<keyword evidence="10" id="KW-1185">Reference proteome</keyword>
<feature type="signal peptide" evidence="7">
    <location>
        <begin position="1"/>
        <end position="18"/>
    </location>
</feature>
<dbReference type="RefSeq" id="WP_317843250.1">
    <property type="nucleotide sequence ID" value="NZ_CP126170.1"/>
</dbReference>
<organism evidence="9 10">
    <name type="scientific">Xanthomonas rydalmerensis</name>
    <dbReference type="NCBI Taxonomy" id="3046274"/>
    <lineage>
        <taxon>Bacteria</taxon>
        <taxon>Pseudomonadati</taxon>
        <taxon>Pseudomonadota</taxon>
        <taxon>Gammaproteobacteria</taxon>
        <taxon>Lysobacterales</taxon>
        <taxon>Lysobacteraceae</taxon>
        <taxon>Xanthomonas</taxon>
    </lineage>
</organism>
<keyword evidence="7" id="KW-0732">Signal</keyword>
<dbReference type="PANTHER" id="PTHR46825:SF8">
    <property type="entry name" value="BETA-LACTAMASE-RELATED"/>
    <property type="match status" value="1"/>
</dbReference>
<feature type="domain" description="Beta-lactamase-related" evidence="8">
    <location>
        <begin position="33"/>
        <end position="379"/>
    </location>
</feature>
<dbReference type="Pfam" id="PF00144">
    <property type="entry name" value="Beta-lactamase"/>
    <property type="match status" value="1"/>
</dbReference>
<proteinExistence type="inferred from homology"/>
<dbReference type="InterPro" id="IPR012338">
    <property type="entry name" value="Beta-lactam/transpept-like"/>
</dbReference>
<keyword evidence="4 6" id="KW-0378">Hydrolase</keyword>
<comment type="similarity">
    <text evidence="2 6">Belongs to the class-C beta-lactamase family.</text>
</comment>
<dbReference type="InterPro" id="IPR001466">
    <property type="entry name" value="Beta-lactam-related"/>
</dbReference>
<dbReference type="SUPFAM" id="SSF56601">
    <property type="entry name" value="beta-lactamase/transpeptidase-like"/>
    <property type="match status" value="1"/>
</dbReference>
<dbReference type="EC" id="3.5.2.6" evidence="3 6"/>
<evidence type="ECO:0000259" key="8">
    <source>
        <dbReference type="Pfam" id="PF00144"/>
    </source>
</evidence>
<gene>
    <name evidence="9" type="primary">ampC</name>
    <name evidence="9" type="ORF">QN243_11765</name>
</gene>
<dbReference type="Gene3D" id="3.40.710.10">
    <property type="entry name" value="DD-peptidase/beta-lactamase superfamily"/>
    <property type="match status" value="1"/>
</dbReference>
<evidence type="ECO:0000313" key="10">
    <source>
        <dbReference type="Proteomes" id="UP001302020"/>
    </source>
</evidence>
<evidence type="ECO:0000256" key="1">
    <source>
        <dbReference type="ARBA" id="ARBA00001526"/>
    </source>
</evidence>
<dbReference type="GO" id="GO:0008800">
    <property type="term" value="F:beta-lactamase activity"/>
    <property type="evidence" value="ECO:0007669"/>
    <property type="project" value="UniProtKB-EC"/>
</dbReference>
<evidence type="ECO:0000256" key="3">
    <source>
        <dbReference type="ARBA" id="ARBA00012865"/>
    </source>
</evidence>